<keyword evidence="1" id="KW-1133">Transmembrane helix</keyword>
<gene>
    <name evidence="2" type="ORF">PAXRUDRAFT_461094</name>
</gene>
<name>A0A0D0E7P9_9AGAM</name>
<keyword evidence="1" id="KW-0472">Membrane</keyword>
<evidence type="ECO:0000256" key="1">
    <source>
        <dbReference type="SAM" id="Phobius"/>
    </source>
</evidence>
<feature type="transmembrane region" description="Helical" evidence="1">
    <location>
        <begin position="201"/>
        <end position="222"/>
    </location>
</feature>
<accession>A0A0D0E7P9</accession>
<feature type="transmembrane region" description="Helical" evidence="1">
    <location>
        <begin position="150"/>
        <end position="181"/>
    </location>
</feature>
<reference evidence="3" key="2">
    <citation type="submission" date="2015-01" db="EMBL/GenBank/DDBJ databases">
        <title>Evolutionary Origins and Diversification of the Mycorrhizal Mutualists.</title>
        <authorList>
            <consortium name="DOE Joint Genome Institute"/>
            <consortium name="Mycorrhizal Genomics Consortium"/>
            <person name="Kohler A."/>
            <person name="Kuo A."/>
            <person name="Nagy L.G."/>
            <person name="Floudas D."/>
            <person name="Copeland A."/>
            <person name="Barry K.W."/>
            <person name="Cichocki N."/>
            <person name="Veneault-Fourrey C."/>
            <person name="LaButti K."/>
            <person name="Lindquist E.A."/>
            <person name="Lipzen A."/>
            <person name="Lundell T."/>
            <person name="Morin E."/>
            <person name="Murat C."/>
            <person name="Riley R."/>
            <person name="Ohm R."/>
            <person name="Sun H."/>
            <person name="Tunlid A."/>
            <person name="Henrissat B."/>
            <person name="Grigoriev I.V."/>
            <person name="Hibbett D.S."/>
            <person name="Martin F."/>
        </authorList>
    </citation>
    <scope>NUCLEOTIDE SEQUENCE [LARGE SCALE GENOMIC DNA]</scope>
    <source>
        <strain evidence="3">Ve08.2h10</strain>
    </source>
</reference>
<protein>
    <submittedName>
        <fullName evidence="2">Uncharacterized protein</fullName>
    </submittedName>
</protein>
<dbReference type="AlphaFoldDB" id="A0A0D0E7P9"/>
<proteinExistence type="predicted"/>
<keyword evidence="3" id="KW-1185">Reference proteome</keyword>
<sequence>MISGIRRRRLEIQRLTPLSVDGYLECLSKSRRLQDHLKVLEKNAEEISFYSRTQAIFDHTGYHGVADWAEKTSKTHEHILVTVGQVAFIGASLTYGAIFSSTRGNLGLMCYAFALFNCGFIVPTVALLLLKWASLRPKEALFGAPQYWTVALNVFVYGSVAAVGAAICLLNVSLFVLHFPVGPDGQRMDANLEFDIAPPPAGTLALVCLAVAVVVTLVAGLFHYLANGWKLLVGDFVGSQRSQGHGFVDYVLA</sequence>
<dbReference type="OrthoDB" id="2679843at2759"/>
<evidence type="ECO:0000313" key="2">
    <source>
        <dbReference type="EMBL" id="KIK94230.1"/>
    </source>
</evidence>
<keyword evidence="1" id="KW-0812">Transmembrane</keyword>
<organism evidence="2 3">
    <name type="scientific">Paxillus rubicundulus Ve08.2h10</name>
    <dbReference type="NCBI Taxonomy" id="930991"/>
    <lineage>
        <taxon>Eukaryota</taxon>
        <taxon>Fungi</taxon>
        <taxon>Dikarya</taxon>
        <taxon>Basidiomycota</taxon>
        <taxon>Agaricomycotina</taxon>
        <taxon>Agaricomycetes</taxon>
        <taxon>Agaricomycetidae</taxon>
        <taxon>Boletales</taxon>
        <taxon>Paxilineae</taxon>
        <taxon>Paxillaceae</taxon>
        <taxon>Paxillus</taxon>
    </lineage>
</organism>
<dbReference type="InParanoid" id="A0A0D0E7P9"/>
<feature type="transmembrane region" description="Helical" evidence="1">
    <location>
        <begin position="106"/>
        <end position="130"/>
    </location>
</feature>
<dbReference type="EMBL" id="KN825121">
    <property type="protein sequence ID" value="KIK94230.1"/>
    <property type="molecule type" value="Genomic_DNA"/>
</dbReference>
<dbReference type="HOGENOM" id="CLU_059598_0_0_1"/>
<reference evidence="2 3" key="1">
    <citation type="submission" date="2014-04" db="EMBL/GenBank/DDBJ databases">
        <authorList>
            <consortium name="DOE Joint Genome Institute"/>
            <person name="Kuo A."/>
            <person name="Kohler A."/>
            <person name="Jargeat P."/>
            <person name="Nagy L.G."/>
            <person name="Floudas D."/>
            <person name="Copeland A."/>
            <person name="Barry K.W."/>
            <person name="Cichocki N."/>
            <person name="Veneault-Fourrey C."/>
            <person name="LaButti K."/>
            <person name="Lindquist E.A."/>
            <person name="Lipzen A."/>
            <person name="Lundell T."/>
            <person name="Morin E."/>
            <person name="Murat C."/>
            <person name="Sun H."/>
            <person name="Tunlid A."/>
            <person name="Henrissat B."/>
            <person name="Grigoriev I.V."/>
            <person name="Hibbett D.S."/>
            <person name="Martin F."/>
            <person name="Nordberg H.P."/>
            <person name="Cantor M.N."/>
            <person name="Hua S.X."/>
        </authorList>
    </citation>
    <scope>NUCLEOTIDE SEQUENCE [LARGE SCALE GENOMIC DNA]</scope>
    <source>
        <strain evidence="2 3">Ve08.2h10</strain>
    </source>
</reference>
<feature type="transmembrane region" description="Helical" evidence="1">
    <location>
        <begin position="79"/>
        <end position="100"/>
    </location>
</feature>
<dbReference type="Proteomes" id="UP000054538">
    <property type="component" value="Unassembled WGS sequence"/>
</dbReference>
<evidence type="ECO:0000313" key="3">
    <source>
        <dbReference type="Proteomes" id="UP000054538"/>
    </source>
</evidence>